<protein>
    <submittedName>
        <fullName evidence="2">Endonuclease/exonuclease/phosphatase</fullName>
    </submittedName>
</protein>
<sequence>MIKTGNIIRILLFTVIALTVNAKEFRMMTYNIYGGRLANGTKIGQSIKRYKPDFIALQEVDKFTKRSNIRDITKDIADEMGYNFYYFQKSRDYDSGEFGIAFVSKYPIEKILTYELPSIGIEKRQVIAAKIEKSVFGKTVLFINTHLDYKQEAKNDELNSLLIMSEIAEGDIKFLGGDLNMLPTTEYYNQITQNWKDTYLGGDRAGVRKNEDPRIDYILGDFSTNWKLKESFFINDNTQEWTKLSDHLPYMTIVDIK</sequence>
<dbReference type="InterPro" id="IPR051916">
    <property type="entry name" value="GPI-anchor_lipid_remodeler"/>
</dbReference>
<dbReference type="OrthoDB" id="155529at2"/>
<proteinExistence type="predicted"/>
<dbReference type="GO" id="GO:0016020">
    <property type="term" value="C:membrane"/>
    <property type="evidence" value="ECO:0007669"/>
    <property type="project" value="GOC"/>
</dbReference>
<dbReference type="PANTHER" id="PTHR14859">
    <property type="entry name" value="CALCOFLUOR WHITE HYPERSENSITIVE PROTEIN PRECURSOR"/>
    <property type="match status" value="1"/>
</dbReference>
<dbReference type="EMBL" id="AP019822">
    <property type="protein sequence ID" value="BBM36532.1"/>
    <property type="molecule type" value="Genomic_DNA"/>
</dbReference>
<evidence type="ECO:0000259" key="1">
    <source>
        <dbReference type="Pfam" id="PF03372"/>
    </source>
</evidence>
<dbReference type="GO" id="GO:0006506">
    <property type="term" value="P:GPI anchor biosynthetic process"/>
    <property type="evidence" value="ECO:0007669"/>
    <property type="project" value="TreeGrafter"/>
</dbReference>
<evidence type="ECO:0000313" key="3">
    <source>
        <dbReference type="Proteomes" id="UP000321606"/>
    </source>
</evidence>
<keyword evidence="2" id="KW-0269">Exonuclease</keyword>
<dbReference type="GO" id="GO:0004527">
    <property type="term" value="F:exonuclease activity"/>
    <property type="evidence" value="ECO:0007669"/>
    <property type="project" value="UniProtKB-KW"/>
</dbReference>
<dbReference type="Proteomes" id="UP000321606">
    <property type="component" value="Chromosome"/>
</dbReference>
<keyword evidence="2" id="KW-0255">Endonuclease</keyword>
<dbReference type="SUPFAM" id="SSF56219">
    <property type="entry name" value="DNase I-like"/>
    <property type="match status" value="1"/>
</dbReference>
<name>A0A510JB73_9FUSO</name>
<dbReference type="KEGG" id="lgo:JCM16774_1476"/>
<dbReference type="Pfam" id="PF03372">
    <property type="entry name" value="Exo_endo_phos"/>
    <property type="match status" value="1"/>
</dbReference>
<reference evidence="2 3" key="1">
    <citation type="submission" date="2019-07" db="EMBL/GenBank/DDBJ databases">
        <title>Complete Genome Sequence of Leptotrichia goodfellowii Strain JCM 16774.</title>
        <authorList>
            <person name="Watanabe S."/>
            <person name="Cui L."/>
        </authorList>
    </citation>
    <scope>NUCLEOTIDE SEQUENCE [LARGE SCALE GENOMIC DNA]</scope>
    <source>
        <strain evidence="2 3">JCM16774</strain>
    </source>
</reference>
<dbReference type="GO" id="GO:0004519">
    <property type="term" value="F:endonuclease activity"/>
    <property type="evidence" value="ECO:0007669"/>
    <property type="project" value="UniProtKB-KW"/>
</dbReference>
<dbReference type="Gene3D" id="3.60.10.10">
    <property type="entry name" value="Endonuclease/exonuclease/phosphatase"/>
    <property type="match status" value="1"/>
</dbReference>
<dbReference type="InterPro" id="IPR036691">
    <property type="entry name" value="Endo/exonu/phosph_ase_sf"/>
</dbReference>
<accession>A0A510JB73</accession>
<evidence type="ECO:0000313" key="2">
    <source>
        <dbReference type="EMBL" id="BBM36532.1"/>
    </source>
</evidence>
<gene>
    <name evidence="2" type="ORF">JCM16774_1476</name>
</gene>
<keyword evidence="2" id="KW-0540">Nuclease</keyword>
<feature type="domain" description="Endonuclease/exonuclease/phosphatase" evidence="1">
    <location>
        <begin position="28"/>
        <end position="247"/>
    </location>
</feature>
<keyword evidence="2" id="KW-0378">Hydrolase</keyword>
<dbReference type="PANTHER" id="PTHR14859:SF15">
    <property type="entry name" value="ENDONUCLEASE_EXONUCLEASE_PHOSPHATASE DOMAIN-CONTAINING PROTEIN"/>
    <property type="match status" value="1"/>
</dbReference>
<dbReference type="RefSeq" id="WP_026737801.1">
    <property type="nucleotide sequence ID" value="NZ_AP019822.1"/>
</dbReference>
<dbReference type="InterPro" id="IPR005135">
    <property type="entry name" value="Endo/exonuclease/phosphatase"/>
</dbReference>
<dbReference type="STRING" id="714315.GCA_000516535_01483"/>
<dbReference type="AlphaFoldDB" id="A0A510JB73"/>
<organism evidence="2 3">
    <name type="scientific">Pseudoleptotrichia goodfellowii</name>
    <dbReference type="NCBI Taxonomy" id="157692"/>
    <lineage>
        <taxon>Bacteria</taxon>
        <taxon>Fusobacteriati</taxon>
        <taxon>Fusobacteriota</taxon>
        <taxon>Fusobacteriia</taxon>
        <taxon>Fusobacteriales</taxon>
        <taxon>Leptotrichiaceae</taxon>
        <taxon>Pseudoleptotrichia</taxon>
    </lineage>
</organism>